<sequence length="149" mass="17056">MSGSEADLYLSYAQVRLIHNAVKNALIKDGWAITDDPYVIQYRRTTLYADLGAERPIAVERDGLKLVVEVKSFIGASKIQDLKEALGQYDIYRYLLEETAPDRKLYVAINAITHKSFFTQDVIQLILQKHQLPLIVVDTETEEITQWIN</sequence>
<dbReference type="InterPro" id="IPR014919">
    <property type="entry name" value="XisH"/>
</dbReference>
<dbReference type="Proteomes" id="UP000599391">
    <property type="component" value="Unassembled WGS sequence"/>
</dbReference>
<dbReference type="AlphaFoldDB" id="A0A8J7HP16"/>
<protein>
    <submittedName>
        <fullName evidence="1">XisH family protein</fullName>
    </submittedName>
</protein>
<dbReference type="InterPro" id="IPR011335">
    <property type="entry name" value="Restrct_endonuc-II-like"/>
</dbReference>
<dbReference type="SUPFAM" id="SSF52980">
    <property type="entry name" value="Restriction endonuclease-like"/>
    <property type="match status" value="1"/>
</dbReference>
<accession>A0A8J7HP16</accession>
<dbReference type="EMBL" id="JAECZB010000102">
    <property type="protein sequence ID" value="MBH8555960.1"/>
    <property type="molecule type" value="Genomic_DNA"/>
</dbReference>
<dbReference type="InterPro" id="IPR011856">
    <property type="entry name" value="tRNA_endonuc-like_dom_sf"/>
</dbReference>
<reference evidence="1 2" key="1">
    <citation type="journal article" date="2021" name="Int. J. Syst. Evol. Microbiol.">
        <title>Amazonocrinis nigriterrae gen. nov., sp. nov., Atlanticothrix silvestris gen. nov., sp. nov. and Dendronalium phyllosphericum gen. nov., sp. nov., nostocacean cyanobacteria from Brazilian environments.</title>
        <authorList>
            <person name="Alvarenga D.O."/>
            <person name="Andreote A.P.D."/>
            <person name="Branco L.H.Z."/>
            <person name="Delbaje E."/>
            <person name="Cruz R.B."/>
            <person name="Varani A.M."/>
            <person name="Fiore M.F."/>
        </authorList>
    </citation>
    <scope>NUCLEOTIDE SEQUENCE [LARGE SCALE GENOMIC DNA]</scope>
    <source>
        <strain evidence="1 2">CENA357</strain>
    </source>
</reference>
<proteinExistence type="predicted"/>
<dbReference type="Pfam" id="PF08814">
    <property type="entry name" value="XisH"/>
    <property type="match status" value="1"/>
</dbReference>
<dbReference type="CDD" id="cd22366">
    <property type="entry name" value="XisH-like"/>
    <property type="match status" value="1"/>
</dbReference>
<gene>
    <name evidence="1" type="ORF">I8751_27195</name>
</gene>
<keyword evidence="2" id="KW-1185">Reference proteome</keyword>
<dbReference type="RefSeq" id="WP_214442216.1">
    <property type="nucleotide sequence ID" value="NZ_JAECZB010000102.1"/>
</dbReference>
<comment type="caution">
    <text evidence="1">The sequence shown here is derived from an EMBL/GenBank/DDBJ whole genome shotgun (WGS) entry which is preliminary data.</text>
</comment>
<dbReference type="GO" id="GO:0003676">
    <property type="term" value="F:nucleic acid binding"/>
    <property type="evidence" value="ECO:0007669"/>
    <property type="project" value="InterPro"/>
</dbReference>
<evidence type="ECO:0000313" key="1">
    <source>
        <dbReference type="EMBL" id="MBH8555960.1"/>
    </source>
</evidence>
<dbReference type="Gene3D" id="3.40.1350.10">
    <property type="match status" value="1"/>
</dbReference>
<name>A0A8J7HP16_9CYAN</name>
<organism evidence="1 2">
    <name type="scientific">Atlanticothrix silvestris CENA357</name>
    <dbReference type="NCBI Taxonomy" id="1725252"/>
    <lineage>
        <taxon>Bacteria</taxon>
        <taxon>Bacillati</taxon>
        <taxon>Cyanobacteriota</taxon>
        <taxon>Cyanophyceae</taxon>
        <taxon>Nostocales</taxon>
        <taxon>Nodulariaceae</taxon>
        <taxon>Atlanticothrix</taxon>
        <taxon>Atlanticothrix silvestris</taxon>
    </lineage>
</organism>
<evidence type="ECO:0000313" key="2">
    <source>
        <dbReference type="Proteomes" id="UP000599391"/>
    </source>
</evidence>